<keyword evidence="1" id="KW-0812">Transmembrane</keyword>
<evidence type="ECO:0000256" key="1">
    <source>
        <dbReference type="SAM" id="Phobius"/>
    </source>
</evidence>
<organism evidence="2 3">
    <name type="scientific">Actinoplanes lutulentus</name>
    <dbReference type="NCBI Taxonomy" id="1287878"/>
    <lineage>
        <taxon>Bacteria</taxon>
        <taxon>Bacillati</taxon>
        <taxon>Actinomycetota</taxon>
        <taxon>Actinomycetes</taxon>
        <taxon>Micromonosporales</taxon>
        <taxon>Micromonosporaceae</taxon>
        <taxon>Actinoplanes</taxon>
    </lineage>
</organism>
<accession>A0A327ZM76</accession>
<sequence>MTTPDRREPPPLEVDLTQTEGYPTGRAGLEIKLRIIGLKVKGAAALPSPVMLSGIGVSAAAAIVIACVFGLQFVVEPLVVMIPGCALAILVLGVTTALAVVAFRAGHPSTATGGEAAKLPERKSEG</sequence>
<dbReference type="RefSeq" id="WP_111648528.1">
    <property type="nucleotide sequence ID" value="NZ_JACHWI010000004.1"/>
</dbReference>
<feature type="transmembrane region" description="Helical" evidence="1">
    <location>
        <begin position="80"/>
        <end position="103"/>
    </location>
</feature>
<evidence type="ECO:0000313" key="3">
    <source>
        <dbReference type="Proteomes" id="UP000249341"/>
    </source>
</evidence>
<dbReference type="EMBL" id="QLMJ01000003">
    <property type="protein sequence ID" value="RAK40517.1"/>
    <property type="molecule type" value="Genomic_DNA"/>
</dbReference>
<comment type="caution">
    <text evidence="2">The sequence shown here is derived from an EMBL/GenBank/DDBJ whole genome shotgun (WGS) entry which is preliminary data.</text>
</comment>
<keyword evidence="3" id="KW-1185">Reference proteome</keyword>
<gene>
    <name evidence="2" type="ORF">B0I29_103555</name>
</gene>
<dbReference type="AlphaFoldDB" id="A0A327ZM76"/>
<dbReference type="Proteomes" id="UP000249341">
    <property type="component" value="Unassembled WGS sequence"/>
</dbReference>
<evidence type="ECO:0000313" key="2">
    <source>
        <dbReference type="EMBL" id="RAK40517.1"/>
    </source>
</evidence>
<protein>
    <submittedName>
        <fullName evidence="2">Uncharacterized protein</fullName>
    </submittedName>
</protein>
<keyword evidence="1" id="KW-1133">Transmembrane helix</keyword>
<feature type="transmembrane region" description="Helical" evidence="1">
    <location>
        <begin position="50"/>
        <end position="74"/>
    </location>
</feature>
<reference evidence="2 3" key="1">
    <citation type="submission" date="2018-06" db="EMBL/GenBank/DDBJ databases">
        <title>Genomic Encyclopedia of Type Strains, Phase III (KMG-III): the genomes of soil and plant-associated and newly described type strains.</title>
        <authorList>
            <person name="Whitman W."/>
        </authorList>
    </citation>
    <scope>NUCLEOTIDE SEQUENCE [LARGE SCALE GENOMIC DNA]</scope>
    <source>
        <strain evidence="2 3">CGMCC 4.7090</strain>
    </source>
</reference>
<proteinExistence type="predicted"/>
<keyword evidence="1" id="KW-0472">Membrane</keyword>
<name>A0A327ZM76_9ACTN</name>